<reference evidence="1 2" key="1">
    <citation type="submission" date="2020-08" db="EMBL/GenBank/DDBJ databases">
        <title>Plant Genome Project.</title>
        <authorList>
            <person name="Zhang R.-G."/>
        </authorList>
    </citation>
    <scope>NUCLEOTIDE SEQUENCE [LARGE SCALE GENOMIC DNA]</scope>
    <source>
        <tissue evidence="1">Rhizome</tissue>
    </source>
</reference>
<protein>
    <submittedName>
        <fullName evidence="1">Uncharacterized protein</fullName>
    </submittedName>
</protein>
<gene>
    <name evidence="1" type="ORF">ZIOFF_028622</name>
</gene>
<proteinExistence type="predicted"/>
<evidence type="ECO:0000313" key="2">
    <source>
        <dbReference type="Proteomes" id="UP000734854"/>
    </source>
</evidence>
<evidence type="ECO:0000313" key="1">
    <source>
        <dbReference type="EMBL" id="KAG6510597.1"/>
    </source>
</evidence>
<dbReference type="Proteomes" id="UP000734854">
    <property type="component" value="Unassembled WGS sequence"/>
</dbReference>
<accession>A0A8J5LDY9</accession>
<name>A0A8J5LDY9_ZINOF</name>
<dbReference type="EMBL" id="JACMSC010000008">
    <property type="protein sequence ID" value="KAG6510597.1"/>
    <property type="molecule type" value="Genomic_DNA"/>
</dbReference>
<comment type="caution">
    <text evidence="1">The sequence shown here is derived from an EMBL/GenBank/DDBJ whole genome shotgun (WGS) entry which is preliminary data.</text>
</comment>
<dbReference type="AlphaFoldDB" id="A0A8J5LDY9"/>
<sequence length="118" mass="13557">MTVAVDEGELTRLANSIIVFLPSRLHWPDRPYSSLVCGFSLALFGFFRLPNDLKILDCLRIESPNFLEKLEHIQPSAYKIFMFLSITPLHSDDNASWDMVMAKDLWDDKHVDGKDDVD</sequence>
<keyword evidence="2" id="KW-1185">Reference proteome</keyword>
<organism evidence="1 2">
    <name type="scientific">Zingiber officinale</name>
    <name type="common">Ginger</name>
    <name type="synonym">Amomum zingiber</name>
    <dbReference type="NCBI Taxonomy" id="94328"/>
    <lineage>
        <taxon>Eukaryota</taxon>
        <taxon>Viridiplantae</taxon>
        <taxon>Streptophyta</taxon>
        <taxon>Embryophyta</taxon>
        <taxon>Tracheophyta</taxon>
        <taxon>Spermatophyta</taxon>
        <taxon>Magnoliopsida</taxon>
        <taxon>Liliopsida</taxon>
        <taxon>Zingiberales</taxon>
        <taxon>Zingiberaceae</taxon>
        <taxon>Zingiber</taxon>
    </lineage>
</organism>